<dbReference type="STRING" id="29170.A0A368GLD4"/>
<proteinExistence type="predicted"/>
<sequence length="97" mass="10950">MLCQKYGNDEPLVVPIHGPKAQFPALVTADKFPLFPFTEQFNTGIEINPANKVVRLSLVTLIFRFLDGVIGIWTRIYTLDTLMSTLRPAIKLAPRIH</sequence>
<comment type="caution">
    <text evidence="1">The sequence shown here is derived from an EMBL/GenBank/DDBJ whole genome shotgun (WGS) entry which is preliminary data.</text>
</comment>
<evidence type="ECO:0000313" key="1">
    <source>
        <dbReference type="EMBL" id="RCN43707.1"/>
    </source>
</evidence>
<reference evidence="1 2" key="1">
    <citation type="submission" date="2014-10" db="EMBL/GenBank/DDBJ databases">
        <title>Draft genome of the hookworm Ancylostoma caninum.</title>
        <authorList>
            <person name="Mitreva M."/>
        </authorList>
    </citation>
    <scope>NUCLEOTIDE SEQUENCE [LARGE SCALE GENOMIC DNA]</scope>
    <source>
        <strain evidence="1 2">Baltimore</strain>
    </source>
</reference>
<dbReference type="AlphaFoldDB" id="A0A368GLD4"/>
<name>A0A368GLD4_ANCCA</name>
<keyword evidence="2" id="KW-1185">Reference proteome</keyword>
<protein>
    <submittedName>
        <fullName evidence="1">Uncharacterized protein</fullName>
    </submittedName>
</protein>
<dbReference type="OrthoDB" id="5911973at2759"/>
<gene>
    <name evidence="1" type="ORF">ANCCAN_10271</name>
</gene>
<dbReference type="EMBL" id="JOJR01000148">
    <property type="protein sequence ID" value="RCN43707.1"/>
    <property type="molecule type" value="Genomic_DNA"/>
</dbReference>
<organism evidence="1 2">
    <name type="scientific">Ancylostoma caninum</name>
    <name type="common">Dog hookworm</name>
    <dbReference type="NCBI Taxonomy" id="29170"/>
    <lineage>
        <taxon>Eukaryota</taxon>
        <taxon>Metazoa</taxon>
        <taxon>Ecdysozoa</taxon>
        <taxon>Nematoda</taxon>
        <taxon>Chromadorea</taxon>
        <taxon>Rhabditida</taxon>
        <taxon>Rhabditina</taxon>
        <taxon>Rhabditomorpha</taxon>
        <taxon>Strongyloidea</taxon>
        <taxon>Ancylostomatidae</taxon>
        <taxon>Ancylostomatinae</taxon>
        <taxon>Ancylostoma</taxon>
    </lineage>
</organism>
<evidence type="ECO:0000313" key="2">
    <source>
        <dbReference type="Proteomes" id="UP000252519"/>
    </source>
</evidence>
<dbReference type="Proteomes" id="UP000252519">
    <property type="component" value="Unassembled WGS sequence"/>
</dbReference>
<accession>A0A368GLD4</accession>